<keyword evidence="4" id="KW-0687">Ribonucleoprotein</keyword>
<proteinExistence type="predicted"/>
<keyword evidence="1" id="KW-0808">Transferase</keyword>
<dbReference type="InterPro" id="IPR000182">
    <property type="entry name" value="GNAT_dom"/>
</dbReference>
<accession>A0A846RTW0</accession>
<dbReference type="PROSITE" id="PS51186">
    <property type="entry name" value="GNAT"/>
    <property type="match status" value="1"/>
</dbReference>
<dbReference type="PANTHER" id="PTHR43877:SF2">
    <property type="entry name" value="AMINOALKYLPHOSPHONATE N-ACETYLTRANSFERASE-RELATED"/>
    <property type="match status" value="1"/>
</dbReference>
<evidence type="ECO:0000313" key="4">
    <source>
        <dbReference type="EMBL" id="NJC23095.1"/>
    </source>
</evidence>
<dbReference type="GO" id="GO:0005840">
    <property type="term" value="C:ribosome"/>
    <property type="evidence" value="ECO:0007669"/>
    <property type="project" value="UniProtKB-KW"/>
</dbReference>
<evidence type="ECO:0000256" key="1">
    <source>
        <dbReference type="ARBA" id="ARBA00022679"/>
    </source>
</evidence>
<feature type="domain" description="N-acetyltransferase" evidence="3">
    <location>
        <begin position="1"/>
        <end position="139"/>
    </location>
</feature>
<name>A0A846RTW0_9MICC</name>
<sequence>MLITDLQPPHYDDAVQLWEAAGLTRPWNDPEADLLRAVQSPSSTVLGGLIDDELACTAMVGHDGHRGWVYYLAVAEDRRGEGLGGLMMDACEQWLRRQGAVKVQLMIRETNTEVLNFYERLGYERSDVEVRAKWLTTDA</sequence>
<reference evidence="4 5" key="1">
    <citation type="submission" date="2020-03" db="EMBL/GenBank/DDBJ databases">
        <title>Sequencing the genomes of 1000 actinobacteria strains.</title>
        <authorList>
            <person name="Klenk H.-P."/>
        </authorList>
    </citation>
    <scope>NUCLEOTIDE SEQUENCE [LARGE SCALE GENOMIC DNA]</scope>
    <source>
        <strain evidence="4 5">DSM 16403</strain>
    </source>
</reference>
<dbReference type="GO" id="GO:0016747">
    <property type="term" value="F:acyltransferase activity, transferring groups other than amino-acyl groups"/>
    <property type="evidence" value="ECO:0007669"/>
    <property type="project" value="InterPro"/>
</dbReference>
<dbReference type="Pfam" id="PF00583">
    <property type="entry name" value="Acetyltransf_1"/>
    <property type="match status" value="1"/>
</dbReference>
<dbReference type="AlphaFoldDB" id="A0A846RTW0"/>
<evidence type="ECO:0000313" key="5">
    <source>
        <dbReference type="Proteomes" id="UP000547458"/>
    </source>
</evidence>
<evidence type="ECO:0000256" key="2">
    <source>
        <dbReference type="ARBA" id="ARBA00023315"/>
    </source>
</evidence>
<protein>
    <submittedName>
        <fullName evidence="4">Ribosomal protein S18 acetylase RimI-like enzyme</fullName>
    </submittedName>
</protein>
<dbReference type="PANTHER" id="PTHR43877">
    <property type="entry name" value="AMINOALKYLPHOSPHONATE N-ACETYLTRANSFERASE-RELATED-RELATED"/>
    <property type="match status" value="1"/>
</dbReference>
<keyword evidence="4" id="KW-0689">Ribosomal protein</keyword>
<keyword evidence="5" id="KW-1185">Reference proteome</keyword>
<gene>
    <name evidence="4" type="ORF">BJ994_002171</name>
</gene>
<dbReference type="Gene3D" id="3.40.630.30">
    <property type="match status" value="1"/>
</dbReference>
<dbReference type="SUPFAM" id="SSF55729">
    <property type="entry name" value="Acyl-CoA N-acyltransferases (Nat)"/>
    <property type="match status" value="1"/>
</dbReference>
<dbReference type="EMBL" id="JAATJL010000001">
    <property type="protein sequence ID" value="NJC23095.1"/>
    <property type="molecule type" value="Genomic_DNA"/>
</dbReference>
<dbReference type="NCBIfam" id="NF002959">
    <property type="entry name" value="PRK03624.1"/>
    <property type="match status" value="1"/>
</dbReference>
<dbReference type="InterPro" id="IPR016181">
    <property type="entry name" value="Acyl_CoA_acyltransferase"/>
</dbReference>
<dbReference type="RefSeq" id="WP_167994067.1">
    <property type="nucleotide sequence ID" value="NZ_JAATJL010000001.1"/>
</dbReference>
<keyword evidence="2" id="KW-0012">Acyltransferase</keyword>
<organism evidence="4 5">
    <name type="scientific">Arthrobacter pigmenti</name>
    <dbReference type="NCBI Taxonomy" id="271432"/>
    <lineage>
        <taxon>Bacteria</taxon>
        <taxon>Bacillati</taxon>
        <taxon>Actinomycetota</taxon>
        <taxon>Actinomycetes</taxon>
        <taxon>Micrococcales</taxon>
        <taxon>Micrococcaceae</taxon>
        <taxon>Arthrobacter</taxon>
    </lineage>
</organism>
<evidence type="ECO:0000259" key="3">
    <source>
        <dbReference type="PROSITE" id="PS51186"/>
    </source>
</evidence>
<comment type="caution">
    <text evidence="4">The sequence shown here is derived from an EMBL/GenBank/DDBJ whole genome shotgun (WGS) entry which is preliminary data.</text>
</comment>
<dbReference type="CDD" id="cd04301">
    <property type="entry name" value="NAT_SF"/>
    <property type="match status" value="1"/>
</dbReference>
<dbReference type="Proteomes" id="UP000547458">
    <property type="component" value="Unassembled WGS sequence"/>
</dbReference>
<dbReference type="InterPro" id="IPR050832">
    <property type="entry name" value="Bact_Acetyltransf"/>
</dbReference>